<keyword evidence="1" id="KW-0808">Transferase</keyword>
<dbReference type="KEGG" id="dfc:DFI_15465"/>
<protein>
    <submittedName>
        <fullName evidence="1">Aminoglycoside nucleotidyltransferase ANT(2'')-Ia</fullName>
    </submittedName>
</protein>
<reference evidence="1 2" key="1">
    <citation type="submission" date="2017-05" db="EMBL/GenBank/DDBJ databases">
        <title>The complete genome sequence of Deinococcus ficus isolated from the rhizosphere of the Ficus religiosa L. in Taiwan.</title>
        <authorList>
            <person name="Wu K.-M."/>
            <person name="Liao T.-L."/>
            <person name="Liu Y.-M."/>
            <person name="Young C.-C."/>
            <person name="Tsai S.-F."/>
        </authorList>
    </citation>
    <scope>NUCLEOTIDE SEQUENCE [LARGE SCALE GENOMIC DNA]</scope>
    <source>
        <strain evidence="1 2">CC-FR2-10</strain>
        <plasmid evidence="2">pdfi1</plasmid>
    </source>
</reference>
<evidence type="ECO:0000313" key="2">
    <source>
        <dbReference type="Proteomes" id="UP000259030"/>
    </source>
</evidence>
<dbReference type="AlphaFoldDB" id="A0A221T0Z5"/>
<name>A0A221T0Z5_9DEIO</name>
<dbReference type="EMBL" id="CP021082">
    <property type="protein sequence ID" value="ASN82573.1"/>
    <property type="molecule type" value="Genomic_DNA"/>
</dbReference>
<dbReference type="Pfam" id="PF10706">
    <property type="entry name" value="Aminoglyc_resit"/>
    <property type="match status" value="1"/>
</dbReference>
<dbReference type="InterPro" id="IPR019646">
    <property type="entry name" value="Aminoglyc_AdlTrfase"/>
</dbReference>
<dbReference type="RefSeq" id="WP_027463697.1">
    <property type="nucleotide sequence ID" value="NZ_CP021082.1"/>
</dbReference>
<keyword evidence="1" id="KW-0614">Plasmid</keyword>
<dbReference type="GO" id="GO:0016740">
    <property type="term" value="F:transferase activity"/>
    <property type="evidence" value="ECO:0007669"/>
    <property type="project" value="UniProtKB-KW"/>
</dbReference>
<gene>
    <name evidence="1" type="ORF">DFI_15465</name>
</gene>
<keyword evidence="2" id="KW-1185">Reference proteome</keyword>
<geneLocation type="plasmid" evidence="2">
    <name>pdfi1</name>
</geneLocation>
<dbReference type="STRING" id="317577.GCA_000419625_03109"/>
<evidence type="ECO:0000313" key="1">
    <source>
        <dbReference type="EMBL" id="ASN82573.1"/>
    </source>
</evidence>
<proteinExistence type="predicted"/>
<accession>A0A221T0Z5</accession>
<dbReference type="Gene3D" id="3.30.460.40">
    <property type="match status" value="1"/>
</dbReference>
<dbReference type="Proteomes" id="UP000259030">
    <property type="component" value="Plasmid pDFI1"/>
</dbReference>
<sequence length="177" mass="19867">MNDLHLALLGSLLRAADRRRLPLWIGGGWAIDARLGRITRPHDDLDLTFPGERRAEFEEMITELGGQVGEETDYGFLAEVRGVLLDCEPAWWTGHAYEVTGAPRGACPEQAEGQLGDLRLRCSSWEAVAWDYLYYGDEVPVSQWPAKHHHSYALVRAALGDEAMERLRVAFSAHRTP</sequence>
<organism evidence="1 2">
    <name type="scientific">Deinococcus ficus</name>
    <dbReference type="NCBI Taxonomy" id="317577"/>
    <lineage>
        <taxon>Bacteria</taxon>
        <taxon>Thermotogati</taxon>
        <taxon>Deinococcota</taxon>
        <taxon>Deinococci</taxon>
        <taxon>Deinococcales</taxon>
        <taxon>Deinococcaceae</taxon>
        <taxon>Deinococcus</taxon>
    </lineage>
</organism>